<dbReference type="InterPro" id="IPR011990">
    <property type="entry name" value="TPR-like_helical_dom_sf"/>
</dbReference>
<reference evidence="2" key="1">
    <citation type="submission" date="2018-05" db="EMBL/GenBank/DDBJ databases">
        <title>Zavarzinia sp. HR-AS.</title>
        <authorList>
            <person name="Lee Y."/>
            <person name="Jeon C.O."/>
        </authorList>
    </citation>
    <scope>NUCLEOTIDE SEQUENCE [LARGE SCALE GENOMIC DNA]</scope>
    <source>
        <strain evidence="2">DSM 1231</strain>
    </source>
</reference>
<keyword evidence="2" id="KW-1185">Reference proteome</keyword>
<sequence>MSAVSDDPEIATLRTNVDQALAALAAGPDDGAAARLLDQTRRLVDALMARRLAGEAQALLDQVWRAPGLEGFGIESAILGFLSVRVLQASGDHAGAIARAEETAVVIAATRGDGRGLGAPLQADIAQARAASFETLGKNEQARDAQGEAVARRAGLVGRTDLPDQRPALASARNALGRLHLNLGAPEAAIEELSTCIDELHAVAEATEGKLPPSLFNIHAAASNRLGRALIAAGRPFEAHPHLMTSVESMRSLVNETRNLGLVEDFLTALGDLERAEREMGNDAVAANLAAEANRWREHARAQRR</sequence>
<dbReference type="AlphaFoldDB" id="A0A317EBG8"/>
<proteinExistence type="predicted"/>
<dbReference type="OrthoDB" id="7259802at2"/>
<dbReference type="RefSeq" id="WP_109919543.1">
    <property type="nucleotide sequence ID" value="NZ_QGLF01000001.1"/>
</dbReference>
<dbReference type="Proteomes" id="UP000246077">
    <property type="component" value="Unassembled WGS sequence"/>
</dbReference>
<protein>
    <recommendedName>
        <fullName evidence="3">Tetratricopeptide repeat protein</fullName>
    </recommendedName>
</protein>
<evidence type="ECO:0008006" key="3">
    <source>
        <dbReference type="Google" id="ProtNLM"/>
    </source>
</evidence>
<dbReference type="Gene3D" id="1.25.40.10">
    <property type="entry name" value="Tetratricopeptide repeat domain"/>
    <property type="match status" value="1"/>
</dbReference>
<name>A0A317EBG8_9PROT</name>
<gene>
    <name evidence="1" type="ORF">DKG75_02760</name>
</gene>
<dbReference type="SUPFAM" id="SSF48452">
    <property type="entry name" value="TPR-like"/>
    <property type="match status" value="1"/>
</dbReference>
<organism evidence="1 2">
    <name type="scientific">Zavarzinia compransoris</name>
    <dbReference type="NCBI Taxonomy" id="1264899"/>
    <lineage>
        <taxon>Bacteria</taxon>
        <taxon>Pseudomonadati</taxon>
        <taxon>Pseudomonadota</taxon>
        <taxon>Alphaproteobacteria</taxon>
        <taxon>Rhodospirillales</taxon>
        <taxon>Zavarziniaceae</taxon>
        <taxon>Zavarzinia</taxon>
    </lineage>
</organism>
<dbReference type="EMBL" id="QGLF01000001">
    <property type="protein sequence ID" value="PWR23510.1"/>
    <property type="molecule type" value="Genomic_DNA"/>
</dbReference>
<evidence type="ECO:0000313" key="1">
    <source>
        <dbReference type="EMBL" id="PWR23510.1"/>
    </source>
</evidence>
<accession>A0A317EBG8</accession>
<evidence type="ECO:0000313" key="2">
    <source>
        <dbReference type="Proteomes" id="UP000246077"/>
    </source>
</evidence>
<comment type="caution">
    <text evidence="1">The sequence shown here is derived from an EMBL/GenBank/DDBJ whole genome shotgun (WGS) entry which is preliminary data.</text>
</comment>